<dbReference type="SMART" id="SM00321">
    <property type="entry name" value="WSC"/>
    <property type="match status" value="5"/>
</dbReference>
<reference evidence="4 5" key="3">
    <citation type="journal article" date="2017" name="Mol. Plant Pathol.">
        <title>A gapless genome sequence of the fungus Botrytis cinerea.</title>
        <authorList>
            <person name="Van Kan J.A."/>
            <person name="Stassen J.H."/>
            <person name="Mosbach A."/>
            <person name="Van Der Lee T.A."/>
            <person name="Faino L."/>
            <person name="Farmer A.D."/>
            <person name="Papasotiriou D.G."/>
            <person name="Zhou S."/>
            <person name="Seidl M.F."/>
            <person name="Cottam E."/>
            <person name="Edel D."/>
            <person name="Hahn M."/>
            <person name="Schwartz D.C."/>
            <person name="Dietrich R.A."/>
            <person name="Widdison S."/>
            <person name="Scalliet G."/>
        </authorList>
    </citation>
    <scope>NUCLEOTIDE SEQUENCE [LARGE SCALE GENOMIC DNA]</scope>
    <source>
        <strain evidence="4 5">B05.10</strain>
    </source>
</reference>
<dbReference type="InterPro" id="IPR014756">
    <property type="entry name" value="Ig_E-set"/>
</dbReference>
<feature type="domain" description="WSC" evidence="3">
    <location>
        <begin position="387"/>
        <end position="481"/>
    </location>
</feature>
<dbReference type="RefSeq" id="XP_024550940.1">
    <property type="nucleotide sequence ID" value="XM_024695147.1"/>
</dbReference>
<feature type="domain" description="WSC" evidence="3">
    <location>
        <begin position="499"/>
        <end position="595"/>
    </location>
</feature>
<evidence type="ECO:0000313" key="5">
    <source>
        <dbReference type="Proteomes" id="UP000001798"/>
    </source>
</evidence>
<name>A0A384JSS7_BOTFB</name>
<evidence type="ECO:0000259" key="3">
    <source>
        <dbReference type="PROSITE" id="PS51212"/>
    </source>
</evidence>
<dbReference type="Gene3D" id="2.60.40.10">
    <property type="entry name" value="Immunoglobulins"/>
    <property type="match status" value="1"/>
</dbReference>
<feature type="chain" id="PRO_5017046085" evidence="2">
    <location>
        <begin position="27"/>
        <end position="1118"/>
    </location>
</feature>
<dbReference type="Proteomes" id="UP000001798">
    <property type="component" value="Chromosome 9"/>
</dbReference>
<dbReference type="PROSITE" id="PS51212">
    <property type="entry name" value="WSC"/>
    <property type="match status" value="5"/>
</dbReference>
<dbReference type="InterPro" id="IPR011043">
    <property type="entry name" value="Gal_Oxase/kelch_b-propeller"/>
</dbReference>
<accession>A0A384JSS7</accession>
<evidence type="ECO:0000313" key="4">
    <source>
        <dbReference type="EMBL" id="ATZ53635.1"/>
    </source>
</evidence>
<dbReference type="VEuPathDB" id="FungiDB:Bcin09g04420"/>
<evidence type="ECO:0000256" key="2">
    <source>
        <dbReference type="SAM" id="SignalP"/>
    </source>
</evidence>
<reference evidence="4 5" key="1">
    <citation type="journal article" date="2011" name="PLoS Genet.">
        <title>Genomic analysis of the necrotrophic fungal pathogens Sclerotinia sclerotiorum and Botrytis cinerea.</title>
        <authorList>
            <person name="Amselem J."/>
            <person name="Cuomo C.A."/>
            <person name="van Kan J.A."/>
            <person name="Viaud M."/>
            <person name="Benito E.P."/>
            <person name="Couloux A."/>
            <person name="Coutinho P.M."/>
            <person name="de Vries R.P."/>
            <person name="Dyer P.S."/>
            <person name="Fillinger S."/>
            <person name="Fournier E."/>
            <person name="Gout L."/>
            <person name="Hahn M."/>
            <person name="Kohn L."/>
            <person name="Lapalu N."/>
            <person name="Plummer K.M."/>
            <person name="Pradier J.M."/>
            <person name="Quevillon E."/>
            <person name="Sharon A."/>
            <person name="Simon A."/>
            <person name="ten Have A."/>
            <person name="Tudzynski B."/>
            <person name="Tudzynski P."/>
            <person name="Wincker P."/>
            <person name="Andrew M."/>
            <person name="Anthouard V."/>
            <person name="Beever R.E."/>
            <person name="Beffa R."/>
            <person name="Benoit I."/>
            <person name="Bouzid O."/>
            <person name="Brault B."/>
            <person name="Chen Z."/>
            <person name="Choquer M."/>
            <person name="Collemare J."/>
            <person name="Cotton P."/>
            <person name="Danchin E.G."/>
            <person name="Da Silva C."/>
            <person name="Gautier A."/>
            <person name="Giraud C."/>
            <person name="Giraud T."/>
            <person name="Gonzalez C."/>
            <person name="Grossetete S."/>
            <person name="Guldener U."/>
            <person name="Henrissat B."/>
            <person name="Howlett B.J."/>
            <person name="Kodira C."/>
            <person name="Kretschmer M."/>
            <person name="Lappartient A."/>
            <person name="Leroch M."/>
            <person name="Levis C."/>
            <person name="Mauceli E."/>
            <person name="Neuveglise C."/>
            <person name="Oeser B."/>
            <person name="Pearson M."/>
            <person name="Poulain J."/>
            <person name="Poussereau N."/>
            <person name="Quesneville H."/>
            <person name="Rascle C."/>
            <person name="Schumacher J."/>
            <person name="Segurens B."/>
            <person name="Sexton A."/>
            <person name="Silva E."/>
            <person name="Sirven C."/>
            <person name="Soanes D.M."/>
            <person name="Talbot N.J."/>
            <person name="Templeton M."/>
            <person name="Yandava C."/>
            <person name="Yarden O."/>
            <person name="Zeng Q."/>
            <person name="Rollins J.A."/>
            <person name="Lebrun M.H."/>
            <person name="Dickman M."/>
        </authorList>
    </citation>
    <scope>NUCLEOTIDE SEQUENCE [LARGE SCALE GENOMIC DNA]</scope>
    <source>
        <strain evidence="4 5">B05.10</strain>
    </source>
</reference>
<feature type="domain" description="WSC" evidence="3">
    <location>
        <begin position="274"/>
        <end position="365"/>
    </location>
</feature>
<sequence>MAMIANCIHNPTVTLVVAFLATFVAASNHAIQNKFAASQSVSSTWVSQGCYVDVGRTLSEGGYIDNTNMTDESCISYCTSKSLNYAGTEYASECYCGNSLAAKAGRAPASDCGMKCPGNTTEFCGGPNRLNLFWNGKNPPQTNPGPGLWSFTGCYTEGQAGRLLIYQVIASPMTIAICTAACQGEGYSLAGVEYADECWCGNQLSNGGALAPEGISGCSTLCSGNSSEFCGGTNRLDVYDFNNTIIVTAPFTTTTAGTSPSSTGSPSIQQTVGVYNYFGCQTEATSARALASKASDTGNMTLESCEASCIGYTYFGTEYGRECYCGNAFSAGSIPAPNTDCNFPCAGNSSEFCGASGRLTVYLLNTTLSSTVPPSTPSTDVTGLPAGWVYSGCWVDGAQGRVLTYQQPENQNLTVESCVAACSGLNYIVAGMEYSSECFCDNFVENGGVLATSPADCNMPCTGNSSETCGAGNRLSIYSFGNVQTSQPASVQQRDLPGDWNYKGCLEDNIRGIRTFPYQIITSNNTATNCLLQCQAFGYNAAGLEYGSQCFCGDVENIVTAGASLISESNCQVVCSGNSSTICGGDSLLSYYSWDGPALYNWSFPVGPSAGEHSLLIGGVCIPLMTSQIITGKVTFVEKFGTGEPNSTGAYELDLSAIDNFTLAWRPMHVKTDVFCSAGLILPDIAGRQIDVGGWSGASTYGVRLYWPDGSPNVWGTNDWQENVNEVRLLVARWYPTAMIMANGSILIVGGEEGSNAPASPSLELLPPTGAPVLNLDFLARTDPNNLYPFLAVIPSGIFVAYYNEARILDEITFETIKTLPNVPGAVNDPNGGRNYPLEGAMVLLPQFYPYTDPIGVLICGGSTPGGGFAIDNCVSMQPETDNATWAIERMPSRRIMPCLASLPDGTTLILNGAHHGFAGFGLGSDPNFNAVLYDPRLPLNSRMSVMANTSVARLYHSEAILLLDGRVMVSGSDPQDNVHPEEYRVEVFTPPYLLSGLPRPSFYMNNTDWSYSQIVPFTITSNFTSTANLGFSILGSVVSTHGNSMGQRTLFPQLACGFNNTCTVTAPPNAHICPPGWYMVFVLDGPTPAVGVWVRIGGDPAKLGNWPKASGFDIPGL</sequence>
<gene>
    <name evidence="4" type="primary">Bclcc12</name>
    <name evidence="4" type="ORF">BCIN_09g04420</name>
</gene>
<dbReference type="InterPro" id="IPR009880">
    <property type="entry name" value="Glyoxal_oxidase_N"/>
</dbReference>
<dbReference type="AlphaFoldDB" id="A0A384JSS7"/>
<dbReference type="InterPro" id="IPR002889">
    <property type="entry name" value="WSC_carb-bd"/>
</dbReference>
<organism evidence="4 5">
    <name type="scientific">Botryotinia fuckeliana (strain B05.10)</name>
    <name type="common">Noble rot fungus</name>
    <name type="synonym">Botrytis cinerea</name>
    <dbReference type="NCBI Taxonomy" id="332648"/>
    <lineage>
        <taxon>Eukaryota</taxon>
        <taxon>Fungi</taxon>
        <taxon>Dikarya</taxon>
        <taxon>Ascomycota</taxon>
        <taxon>Pezizomycotina</taxon>
        <taxon>Leotiomycetes</taxon>
        <taxon>Helotiales</taxon>
        <taxon>Sclerotiniaceae</taxon>
        <taxon>Botrytis</taxon>
    </lineage>
</organism>
<feature type="domain" description="WSC" evidence="3">
    <location>
        <begin position="148"/>
        <end position="242"/>
    </location>
</feature>
<feature type="domain" description="WSC" evidence="3">
    <location>
        <begin position="44"/>
        <end position="136"/>
    </location>
</feature>
<dbReference type="InterPro" id="IPR015202">
    <property type="entry name" value="GO-like_E_set"/>
</dbReference>
<dbReference type="CDD" id="cd02851">
    <property type="entry name" value="E_set_GO_C"/>
    <property type="match status" value="1"/>
</dbReference>
<dbReference type="KEGG" id="bfu:BCIN_09g04420"/>
<dbReference type="Gene3D" id="2.130.10.80">
    <property type="entry name" value="Galactose oxidase/kelch, beta-propeller"/>
    <property type="match status" value="1"/>
</dbReference>
<evidence type="ECO:0000256" key="1">
    <source>
        <dbReference type="ARBA" id="ARBA00022729"/>
    </source>
</evidence>
<feature type="signal peptide" evidence="2">
    <location>
        <begin position="1"/>
        <end position="26"/>
    </location>
</feature>
<dbReference type="SUPFAM" id="SSF50965">
    <property type="entry name" value="Galactose oxidase, central domain"/>
    <property type="match status" value="1"/>
</dbReference>
<protein>
    <submittedName>
        <fullName evidence="4">Bclcc12</fullName>
    </submittedName>
</protein>
<dbReference type="EMBL" id="CP009813">
    <property type="protein sequence ID" value="ATZ53635.1"/>
    <property type="molecule type" value="Genomic_DNA"/>
</dbReference>
<dbReference type="SUPFAM" id="SSF81296">
    <property type="entry name" value="E set domains"/>
    <property type="match status" value="1"/>
</dbReference>
<dbReference type="Pfam" id="PF09118">
    <property type="entry name" value="GO-like_E_set"/>
    <property type="match status" value="1"/>
</dbReference>
<dbReference type="Pfam" id="PF07250">
    <property type="entry name" value="Glyoxal_oxid_N"/>
    <property type="match status" value="1"/>
</dbReference>
<dbReference type="GeneID" id="5429911"/>
<dbReference type="InterPro" id="IPR037293">
    <property type="entry name" value="Gal_Oxidase_central_sf"/>
</dbReference>
<keyword evidence="1 2" id="KW-0732">Signal</keyword>
<proteinExistence type="predicted"/>
<dbReference type="Pfam" id="PF01822">
    <property type="entry name" value="WSC"/>
    <property type="match status" value="5"/>
</dbReference>
<keyword evidence="5" id="KW-1185">Reference proteome</keyword>
<dbReference type="PANTHER" id="PTHR32208:SF105">
    <property type="entry name" value="COPPER RADICAL OXIDASE"/>
    <property type="match status" value="1"/>
</dbReference>
<reference evidence="4 5" key="2">
    <citation type="journal article" date="2012" name="Eukaryot. Cell">
        <title>Genome update of Botrytis cinerea strains B05.10 and T4.</title>
        <authorList>
            <person name="Staats M."/>
            <person name="van Kan J.A."/>
        </authorList>
    </citation>
    <scope>NUCLEOTIDE SEQUENCE [LARGE SCALE GENOMIC DNA]</scope>
    <source>
        <strain evidence="4 5">B05.10</strain>
    </source>
</reference>
<dbReference type="PANTHER" id="PTHR32208">
    <property type="entry name" value="SECRETED PROTEIN-RELATED"/>
    <property type="match status" value="1"/>
</dbReference>
<dbReference type="InterPro" id="IPR013783">
    <property type="entry name" value="Ig-like_fold"/>
</dbReference>
<dbReference type="OrthoDB" id="2019572at2759"/>